<dbReference type="EMBL" id="KQ971322">
    <property type="protein sequence ID" value="EEZ99951.1"/>
    <property type="molecule type" value="Genomic_DNA"/>
</dbReference>
<dbReference type="STRING" id="7070.D6WDM2"/>
<reference evidence="2 3" key="1">
    <citation type="journal article" date="2008" name="Nature">
        <title>The genome of the model beetle and pest Tribolium castaneum.</title>
        <authorList>
            <consortium name="Tribolium Genome Sequencing Consortium"/>
            <person name="Richards S."/>
            <person name="Gibbs R.A."/>
            <person name="Weinstock G.M."/>
            <person name="Brown S.J."/>
            <person name="Denell R."/>
            <person name="Beeman R.W."/>
            <person name="Gibbs R."/>
            <person name="Beeman R.W."/>
            <person name="Brown S.J."/>
            <person name="Bucher G."/>
            <person name="Friedrich M."/>
            <person name="Grimmelikhuijzen C.J."/>
            <person name="Klingler M."/>
            <person name="Lorenzen M."/>
            <person name="Richards S."/>
            <person name="Roth S."/>
            <person name="Schroder R."/>
            <person name="Tautz D."/>
            <person name="Zdobnov E.M."/>
            <person name="Muzny D."/>
            <person name="Gibbs R.A."/>
            <person name="Weinstock G.M."/>
            <person name="Attaway T."/>
            <person name="Bell S."/>
            <person name="Buhay C.J."/>
            <person name="Chandrabose M.N."/>
            <person name="Chavez D."/>
            <person name="Clerk-Blankenburg K.P."/>
            <person name="Cree A."/>
            <person name="Dao M."/>
            <person name="Davis C."/>
            <person name="Chacko J."/>
            <person name="Dinh H."/>
            <person name="Dugan-Rocha S."/>
            <person name="Fowler G."/>
            <person name="Garner T.T."/>
            <person name="Garnes J."/>
            <person name="Gnirke A."/>
            <person name="Hawes A."/>
            <person name="Hernandez J."/>
            <person name="Hines S."/>
            <person name="Holder M."/>
            <person name="Hume J."/>
            <person name="Jhangiani S.N."/>
            <person name="Joshi V."/>
            <person name="Khan Z.M."/>
            <person name="Jackson L."/>
            <person name="Kovar C."/>
            <person name="Kowis A."/>
            <person name="Lee S."/>
            <person name="Lewis L.R."/>
            <person name="Margolis J."/>
            <person name="Morgan M."/>
            <person name="Nazareth L.V."/>
            <person name="Nguyen N."/>
            <person name="Okwuonu G."/>
            <person name="Parker D."/>
            <person name="Richards S."/>
            <person name="Ruiz S.J."/>
            <person name="Santibanez J."/>
            <person name="Savard J."/>
            <person name="Scherer S.E."/>
            <person name="Schneider B."/>
            <person name="Sodergren E."/>
            <person name="Tautz D."/>
            <person name="Vattahil S."/>
            <person name="Villasana D."/>
            <person name="White C.S."/>
            <person name="Wright R."/>
            <person name="Park Y."/>
            <person name="Beeman R.W."/>
            <person name="Lord J."/>
            <person name="Oppert B."/>
            <person name="Lorenzen M."/>
            <person name="Brown S."/>
            <person name="Wang L."/>
            <person name="Savard J."/>
            <person name="Tautz D."/>
            <person name="Richards S."/>
            <person name="Weinstock G."/>
            <person name="Gibbs R.A."/>
            <person name="Liu Y."/>
            <person name="Worley K."/>
            <person name="Weinstock G."/>
            <person name="Elsik C.G."/>
            <person name="Reese J.T."/>
            <person name="Elhaik E."/>
            <person name="Landan G."/>
            <person name="Graur D."/>
            <person name="Arensburger P."/>
            <person name="Atkinson P."/>
            <person name="Beeman R.W."/>
            <person name="Beidler J."/>
            <person name="Brown S.J."/>
            <person name="Demuth J.P."/>
            <person name="Drury D.W."/>
            <person name="Du Y.Z."/>
            <person name="Fujiwara H."/>
            <person name="Lorenzen M."/>
            <person name="Maselli V."/>
            <person name="Osanai M."/>
            <person name="Park Y."/>
            <person name="Robertson H.M."/>
            <person name="Tu Z."/>
            <person name="Wang J.J."/>
            <person name="Wang S."/>
            <person name="Richards S."/>
            <person name="Song H."/>
            <person name="Zhang L."/>
            <person name="Sodergren E."/>
            <person name="Werner D."/>
            <person name="Stanke M."/>
            <person name="Morgenstern B."/>
            <person name="Solovyev V."/>
            <person name="Kosarev P."/>
            <person name="Brown G."/>
            <person name="Chen H.C."/>
            <person name="Ermolaeva O."/>
            <person name="Hlavina W."/>
            <person name="Kapustin Y."/>
            <person name="Kiryutin B."/>
            <person name="Kitts P."/>
            <person name="Maglott D."/>
            <person name="Pruitt K."/>
            <person name="Sapojnikov V."/>
            <person name="Souvorov A."/>
            <person name="Mackey A.J."/>
            <person name="Waterhouse R.M."/>
            <person name="Wyder S."/>
            <person name="Zdobnov E.M."/>
            <person name="Zdobnov E.M."/>
            <person name="Wyder S."/>
            <person name="Kriventseva E.V."/>
            <person name="Kadowaki T."/>
            <person name="Bork P."/>
            <person name="Aranda M."/>
            <person name="Bao R."/>
            <person name="Beermann A."/>
            <person name="Berns N."/>
            <person name="Bolognesi R."/>
            <person name="Bonneton F."/>
            <person name="Bopp D."/>
            <person name="Brown S.J."/>
            <person name="Bucher G."/>
            <person name="Butts T."/>
            <person name="Chaumot A."/>
            <person name="Denell R.E."/>
            <person name="Ferrier D.E."/>
            <person name="Friedrich M."/>
            <person name="Gordon C.M."/>
            <person name="Jindra M."/>
            <person name="Klingler M."/>
            <person name="Lan Q."/>
            <person name="Lattorff H.M."/>
            <person name="Laudet V."/>
            <person name="von Levetsow C."/>
            <person name="Liu Z."/>
            <person name="Lutz R."/>
            <person name="Lynch J.A."/>
            <person name="da Fonseca R.N."/>
            <person name="Posnien N."/>
            <person name="Reuter R."/>
            <person name="Roth S."/>
            <person name="Savard J."/>
            <person name="Schinko J.B."/>
            <person name="Schmitt C."/>
            <person name="Schoppmeier M."/>
            <person name="Schroder R."/>
            <person name="Shippy T.D."/>
            <person name="Simonnet F."/>
            <person name="Marques-Souza H."/>
            <person name="Tautz D."/>
            <person name="Tomoyasu Y."/>
            <person name="Trauner J."/>
            <person name="Van der Zee M."/>
            <person name="Vervoort M."/>
            <person name="Wittkopp N."/>
            <person name="Wimmer E.A."/>
            <person name="Yang X."/>
            <person name="Jones A.K."/>
            <person name="Sattelle D.B."/>
            <person name="Ebert P.R."/>
            <person name="Nelson D."/>
            <person name="Scott J.G."/>
            <person name="Beeman R.W."/>
            <person name="Muthukrishnan S."/>
            <person name="Kramer K.J."/>
            <person name="Arakane Y."/>
            <person name="Beeman R.W."/>
            <person name="Zhu Q."/>
            <person name="Hogenkamp D."/>
            <person name="Dixit R."/>
            <person name="Oppert B."/>
            <person name="Jiang H."/>
            <person name="Zou Z."/>
            <person name="Marshall J."/>
            <person name="Elpidina E."/>
            <person name="Vinokurov K."/>
            <person name="Oppert C."/>
            <person name="Zou Z."/>
            <person name="Evans J."/>
            <person name="Lu Z."/>
            <person name="Zhao P."/>
            <person name="Sumathipala N."/>
            <person name="Altincicek B."/>
            <person name="Vilcinskas A."/>
            <person name="Williams M."/>
            <person name="Hultmark D."/>
            <person name="Hetru C."/>
            <person name="Jiang H."/>
            <person name="Grimmelikhuijzen C.J."/>
            <person name="Hauser F."/>
            <person name="Cazzamali G."/>
            <person name="Williamson M."/>
            <person name="Park Y."/>
            <person name="Li B."/>
            <person name="Tanaka Y."/>
            <person name="Predel R."/>
            <person name="Neupert S."/>
            <person name="Schachtner J."/>
            <person name="Verleyen P."/>
            <person name="Raible F."/>
            <person name="Bork P."/>
            <person name="Friedrich M."/>
            <person name="Walden K.K."/>
            <person name="Robertson H.M."/>
            <person name="Angeli S."/>
            <person name="Foret S."/>
            <person name="Bucher G."/>
            <person name="Schuetz S."/>
            <person name="Maleszka R."/>
            <person name="Wimmer E.A."/>
            <person name="Beeman R.W."/>
            <person name="Lorenzen M."/>
            <person name="Tomoyasu Y."/>
            <person name="Miller S.C."/>
            <person name="Grossmann D."/>
            <person name="Bucher G."/>
        </authorList>
    </citation>
    <scope>NUCLEOTIDE SEQUENCE [LARGE SCALE GENOMIC DNA]</scope>
    <source>
        <strain evidence="2 3">Georgia GA2</strain>
    </source>
</reference>
<evidence type="ECO:0000313" key="3">
    <source>
        <dbReference type="Proteomes" id="UP000007266"/>
    </source>
</evidence>
<organism evidence="2 3">
    <name type="scientific">Tribolium castaneum</name>
    <name type="common">Red flour beetle</name>
    <dbReference type="NCBI Taxonomy" id="7070"/>
    <lineage>
        <taxon>Eukaryota</taxon>
        <taxon>Metazoa</taxon>
        <taxon>Ecdysozoa</taxon>
        <taxon>Arthropoda</taxon>
        <taxon>Hexapoda</taxon>
        <taxon>Insecta</taxon>
        <taxon>Pterygota</taxon>
        <taxon>Neoptera</taxon>
        <taxon>Endopterygota</taxon>
        <taxon>Coleoptera</taxon>
        <taxon>Polyphaga</taxon>
        <taxon>Cucujiformia</taxon>
        <taxon>Tenebrionidae</taxon>
        <taxon>Tenebrionidae incertae sedis</taxon>
        <taxon>Tribolium</taxon>
    </lineage>
</organism>
<dbReference type="PANTHER" id="PTHR14240">
    <property type="entry name" value="RETINITIS PIGMENTOSA GTPASE REGULATOR-INTERACTING PROTEIN"/>
    <property type="match status" value="1"/>
</dbReference>
<feature type="domain" description="RPGRIP1 C-terminal" evidence="1">
    <location>
        <begin position="275"/>
        <end position="431"/>
    </location>
</feature>
<gene>
    <name evidence="2" type="primary">AUGUSTUS-3.0.2_02747</name>
    <name evidence="2" type="ORF">TcasGA2_TC002747</name>
</gene>
<dbReference type="PhylomeDB" id="D6WDM2"/>
<dbReference type="HOGENOM" id="CLU_614420_0_0_1"/>
<evidence type="ECO:0000259" key="1">
    <source>
        <dbReference type="Pfam" id="PF18111"/>
    </source>
</evidence>
<dbReference type="InterPro" id="IPR035892">
    <property type="entry name" value="C2_domain_sf"/>
</dbReference>
<dbReference type="Gene3D" id="2.60.40.150">
    <property type="entry name" value="C2 domain"/>
    <property type="match status" value="2"/>
</dbReference>
<dbReference type="InterPro" id="IPR041091">
    <property type="entry name" value="RPGRIP1_C"/>
</dbReference>
<dbReference type="Pfam" id="PF18111">
    <property type="entry name" value="RPGR1_C"/>
    <property type="match status" value="1"/>
</dbReference>
<name>D6WDM2_TRICA</name>
<evidence type="ECO:0000313" key="2">
    <source>
        <dbReference type="EMBL" id="EEZ99951.1"/>
    </source>
</evidence>
<protein>
    <recommendedName>
        <fullName evidence="1">RPGRIP1 C-terminal domain-containing protein</fullName>
    </recommendedName>
</protein>
<dbReference type="AlphaFoldDB" id="D6WDM2"/>
<dbReference type="InterPro" id="IPR031139">
    <property type="entry name" value="RPGRIP1_fam"/>
</dbReference>
<dbReference type="eggNOG" id="ENOG502RDWW">
    <property type="taxonomic scope" value="Eukaryota"/>
</dbReference>
<reference evidence="2 3" key="2">
    <citation type="journal article" date="2010" name="Nucleic Acids Res.">
        <title>BeetleBase in 2010: revisions to provide comprehensive genomic information for Tribolium castaneum.</title>
        <authorList>
            <person name="Kim H.S."/>
            <person name="Murphy T."/>
            <person name="Xia J."/>
            <person name="Caragea D."/>
            <person name="Park Y."/>
            <person name="Beeman R.W."/>
            <person name="Lorenzen M.D."/>
            <person name="Butcher S."/>
            <person name="Manak J.R."/>
            <person name="Brown S.J."/>
        </authorList>
    </citation>
    <scope>GENOME REANNOTATION</scope>
    <source>
        <strain evidence="2 3">Georgia GA2</strain>
    </source>
</reference>
<proteinExistence type="predicted"/>
<sequence length="448" mass="51356">MVSVFLEPEIFKVTPLASKRLKCGGDADCTNLNQSVPQIQLILQIKHVKLSNECLQYTDRYLEGKKHIKLVWNFNKLQEEIVSSEVIEHLKVKLGCRAQYGFDVNEDSLEIIRENPVIFELYATNGAKSVLLSEANLYLGDILDLINRKETTRVLFYNGVIDSVNSFAYLSLQYKFTCHKKDVKNFKLTVSNIQRSQGDTQSKTFRQIKGASLKKVESDDSLFRDLDNVLKTTSSDACRSLEKEINCVDYEPNSLWLNACALRNSTEEYKPEFFVTISSLHFLEGSLPMIDTEVEQIYVEYSFLGLEGPEFETPFSVPKGKPNEDLLFNFTKKFDIDVNANYCNCKKMIDLIVNKGVVTFVVVSEQVERLDKPIQTCFELGYSEVSLDEIANLEQNEDTYQYEILDYANSLDVIGYMSIKFEGILAMKQMILTMMANKGYTYDSENMW</sequence>
<accession>D6WDM2</accession>
<dbReference type="Proteomes" id="UP000007266">
    <property type="component" value="Linkage group 3"/>
</dbReference>
<dbReference type="PANTHER" id="PTHR14240:SF5">
    <property type="entry name" value="RPGRIP1 C-TERMINAL DOMAIN-CONTAINING PROTEIN"/>
    <property type="match status" value="1"/>
</dbReference>
<keyword evidence="3" id="KW-1185">Reference proteome</keyword>